<dbReference type="Pfam" id="PF00085">
    <property type="entry name" value="Thioredoxin"/>
    <property type="match status" value="1"/>
</dbReference>
<accession>A0A261Y473</accession>
<evidence type="ECO:0000313" key="3">
    <source>
        <dbReference type="Proteomes" id="UP000242875"/>
    </source>
</evidence>
<name>A0A261Y473_9FUNG</name>
<dbReference type="InterPro" id="IPR036249">
    <property type="entry name" value="Thioredoxin-like_sf"/>
</dbReference>
<feature type="domain" description="Thioredoxin" evidence="1">
    <location>
        <begin position="28"/>
        <end position="88"/>
    </location>
</feature>
<protein>
    <recommendedName>
        <fullName evidence="1">Thioredoxin domain-containing protein</fullName>
    </recommendedName>
</protein>
<dbReference type="EMBL" id="MVBO01000017">
    <property type="protein sequence ID" value="OZJ05368.1"/>
    <property type="molecule type" value="Genomic_DNA"/>
</dbReference>
<organism evidence="2 3">
    <name type="scientific">Bifiguratus adelaidae</name>
    <dbReference type="NCBI Taxonomy" id="1938954"/>
    <lineage>
        <taxon>Eukaryota</taxon>
        <taxon>Fungi</taxon>
        <taxon>Fungi incertae sedis</taxon>
        <taxon>Mucoromycota</taxon>
        <taxon>Mucoromycotina</taxon>
        <taxon>Endogonomycetes</taxon>
        <taxon>Endogonales</taxon>
        <taxon>Endogonales incertae sedis</taxon>
        <taxon>Bifiguratus</taxon>
    </lineage>
</organism>
<sequence length="96" mass="10471">MLARSRLITRSLGVRTFSSTPVRTDGKTIEASSETFDSLVTKAQQPVLVDFYATVLGPLLSKAVADNKQTRLIQIDVDQAVDIAGRYKASMGAWLL</sequence>
<dbReference type="CDD" id="cd02947">
    <property type="entry name" value="TRX_family"/>
    <property type="match status" value="1"/>
</dbReference>
<keyword evidence="3" id="KW-1185">Reference proteome</keyword>
<evidence type="ECO:0000313" key="2">
    <source>
        <dbReference type="EMBL" id="OZJ05368.1"/>
    </source>
</evidence>
<dbReference type="AlphaFoldDB" id="A0A261Y473"/>
<proteinExistence type="predicted"/>
<dbReference type="Gene3D" id="3.40.30.10">
    <property type="entry name" value="Glutaredoxin"/>
    <property type="match status" value="1"/>
</dbReference>
<evidence type="ECO:0000259" key="1">
    <source>
        <dbReference type="Pfam" id="PF00085"/>
    </source>
</evidence>
<gene>
    <name evidence="2" type="ORF">BZG36_01547</name>
</gene>
<dbReference type="Proteomes" id="UP000242875">
    <property type="component" value="Unassembled WGS sequence"/>
</dbReference>
<comment type="caution">
    <text evidence="2">The sequence shown here is derived from an EMBL/GenBank/DDBJ whole genome shotgun (WGS) entry which is preliminary data.</text>
</comment>
<dbReference type="OrthoDB" id="2121326at2759"/>
<dbReference type="InterPro" id="IPR013766">
    <property type="entry name" value="Thioredoxin_domain"/>
</dbReference>
<reference evidence="2 3" key="1">
    <citation type="journal article" date="2017" name="Mycologia">
        <title>Bifiguratus adelaidae, gen. et sp. nov., a new member of Mucoromycotina in endophytic and soil-dwelling habitats.</title>
        <authorList>
            <person name="Torres-Cruz T.J."/>
            <person name="Billingsley Tobias T.L."/>
            <person name="Almatruk M."/>
            <person name="Hesse C."/>
            <person name="Kuske C.R."/>
            <person name="Desiro A."/>
            <person name="Benucci G.M."/>
            <person name="Bonito G."/>
            <person name="Stajich J.E."/>
            <person name="Dunlap C."/>
            <person name="Arnold A.E."/>
            <person name="Porras-Alfaro A."/>
        </authorList>
    </citation>
    <scope>NUCLEOTIDE SEQUENCE [LARGE SCALE GENOMIC DNA]</scope>
    <source>
        <strain evidence="2 3">AZ0501</strain>
    </source>
</reference>
<dbReference type="SUPFAM" id="SSF52833">
    <property type="entry name" value="Thioredoxin-like"/>
    <property type="match status" value="1"/>
</dbReference>